<accession>A0A3R9RA42</accession>
<evidence type="ECO:0000313" key="2">
    <source>
        <dbReference type="EMBL" id="RSL30704.1"/>
    </source>
</evidence>
<organism evidence="2 3">
    <name type="scientific">Salibacterium salarium</name>
    <dbReference type="NCBI Taxonomy" id="284579"/>
    <lineage>
        <taxon>Bacteria</taxon>
        <taxon>Bacillati</taxon>
        <taxon>Bacillota</taxon>
        <taxon>Bacilli</taxon>
        <taxon>Bacillales</taxon>
        <taxon>Bacillaceae</taxon>
    </lineage>
</organism>
<dbReference type="EMBL" id="RBVX01000033">
    <property type="protein sequence ID" value="RSL30704.1"/>
    <property type="molecule type" value="Genomic_DNA"/>
</dbReference>
<keyword evidence="1" id="KW-0812">Transmembrane</keyword>
<protein>
    <submittedName>
        <fullName evidence="2">DUF4030 domain-containing protein</fullName>
    </submittedName>
</protein>
<keyword evidence="3" id="KW-1185">Reference proteome</keyword>
<feature type="transmembrane region" description="Helical" evidence="1">
    <location>
        <begin position="6"/>
        <end position="24"/>
    </location>
</feature>
<dbReference type="AlphaFoldDB" id="A0A3R9RA42"/>
<evidence type="ECO:0000313" key="3">
    <source>
        <dbReference type="Proteomes" id="UP000275076"/>
    </source>
</evidence>
<proteinExistence type="predicted"/>
<dbReference type="OrthoDB" id="2452167at2"/>
<gene>
    <name evidence="2" type="ORF">D7Z54_24720</name>
</gene>
<reference evidence="2 3" key="1">
    <citation type="submission" date="2018-10" db="EMBL/GenBank/DDBJ databases">
        <title>Draft genome sequence of Bacillus salarius IM0101, isolated from a hypersaline soil in Inner Mongolia, China.</title>
        <authorList>
            <person name="Yamprayoonswat W."/>
            <person name="Boonvisut S."/>
            <person name="Jumpathong W."/>
            <person name="Sittihan S."/>
            <person name="Ruangsuj P."/>
            <person name="Wanthongcharoen S."/>
            <person name="Thongpramul N."/>
            <person name="Pimmason S."/>
            <person name="Yu B."/>
            <person name="Yasawong M."/>
        </authorList>
    </citation>
    <scope>NUCLEOTIDE SEQUENCE [LARGE SCALE GENOMIC DNA]</scope>
    <source>
        <strain evidence="2 3">IM0101</strain>
    </source>
</reference>
<name>A0A3R9RA42_9BACI</name>
<dbReference type="RefSeq" id="WP_125560123.1">
    <property type="nucleotide sequence ID" value="NZ_RBVX01000033.1"/>
</dbReference>
<keyword evidence="1" id="KW-1133">Transmembrane helix</keyword>
<dbReference type="Proteomes" id="UP000275076">
    <property type="component" value="Unassembled WGS sequence"/>
</dbReference>
<comment type="caution">
    <text evidence="2">The sequence shown here is derived from an EMBL/GenBank/DDBJ whole genome shotgun (WGS) entry which is preliminary data.</text>
</comment>
<evidence type="ECO:0000256" key="1">
    <source>
        <dbReference type="SAM" id="Phobius"/>
    </source>
</evidence>
<sequence>MNKSVAGIAIVIVGGIILFSTMAYTEKEQTSAQTEELDMHAVNEELGSLTIKMKEGLNDYEEIGDIKTEYQQSLTVQTSIESTDPNAENAAQNIRKDAENLLKSEEFKTVSNRDSYKIYVENDSGKIIN</sequence>
<keyword evidence="1" id="KW-0472">Membrane</keyword>